<evidence type="ECO:0000313" key="2">
    <source>
        <dbReference type="Proteomes" id="UP000789901"/>
    </source>
</evidence>
<name>A0ABN7WR18_GIGMA</name>
<gene>
    <name evidence="1" type="ORF">GMARGA_LOCUS34089</name>
</gene>
<evidence type="ECO:0000313" key="1">
    <source>
        <dbReference type="EMBL" id="CAG8838662.1"/>
    </source>
</evidence>
<keyword evidence="2" id="KW-1185">Reference proteome</keyword>
<proteinExistence type="predicted"/>
<reference evidence="1 2" key="1">
    <citation type="submission" date="2021-06" db="EMBL/GenBank/DDBJ databases">
        <authorList>
            <person name="Kallberg Y."/>
            <person name="Tangrot J."/>
            <person name="Rosling A."/>
        </authorList>
    </citation>
    <scope>NUCLEOTIDE SEQUENCE [LARGE SCALE GENOMIC DNA]</scope>
    <source>
        <strain evidence="1 2">120-4 pot B 10/14</strain>
    </source>
</reference>
<dbReference type="EMBL" id="CAJVQB010058609">
    <property type="protein sequence ID" value="CAG8838662.1"/>
    <property type="molecule type" value="Genomic_DNA"/>
</dbReference>
<comment type="caution">
    <text evidence="1">The sequence shown here is derived from an EMBL/GenBank/DDBJ whole genome shotgun (WGS) entry which is preliminary data.</text>
</comment>
<dbReference type="Proteomes" id="UP000789901">
    <property type="component" value="Unassembled WGS sequence"/>
</dbReference>
<organism evidence="1 2">
    <name type="scientific">Gigaspora margarita</name>
    <dbReference type="NCBI Taxonomy" id="4874"/>
    <lineage>
        <taxon>Eukaryota</taxon>
        <taxon>Fungi</taxon>
        <taxon>Fungi incertae sedis</taxon>
        <taxon>Mucoromycota</taxon>
        <taxon>Glomeromycotina</taxon>
        <taxon>Glomeromycetes</taxon>
        <taxon>Diversisporales</taxon>
        <taxon>Gigasporaceae</taxon>
        <taxon>Gigaspora</taxon>
    </lineage>
</organism>
<feature type="non-terminal residue" evidence="1">
    <location>
        <position position="1"/>
    </location>
</feature>
<accession>A0ABN7WR18</accession>
<sequence length="289" mass="33331">GTVKESVMRVRVEALVIKETDFNAVATSRNLDPEEAEILKFDQERSIADTMALKRFYMRNLYSGKDVNIDDWNNLCNKKFVECFSPPEPRKHFLRLSQFRKHGYDEESAMEGLKAKDIAQWENTYYKAGENVEKSVAEDLHKLYSANHWKAIRELFQILGFTGIDDICTLSGNIISEAFAQSCERFIEIRSQSLLLFGFKSRAKEKPDLILAIKTINAIAGNWCGYTVKSNRKKIGPKEKQVWEYSYRINRRPYKGLGFGDKGTPELLPYKPKTDNDIQELFDSIGQDK</sequence>
<protein>
    <submittedName>
        <fullName evidence="1">10737_t:CDS:1</fullName>
    </submittedName>
</protein>